<feature type="transmembrane region" description="Helical" evidence="3">
    <location>
        <begin position="35"/>
        <end position="56"/>
    </location>
</feature>
<dbReference type="Gene3D" id="3.10.100.10">
    <property type="entry name" value="Mannose-Binding Protein A, subunit A"/>
    <property type="match status" value="1"/>
</dbReference>
<protein>
    <submittedName>
        <fullName evidence="5">C-type lectin domain family 10 member A C-type lectin superfamily member 14 Macrophage lectin 2</fullName>
    </submittedName>
</protein>
<dbReference type="InterPro" id="IPR016187">
    <property type="entry name" value="CTDL_fold"/>
</dbReference>
<comment type="caution">
    <text evidence="5">The sequence shown here is derived from an EMBL/GenBank/DDBJ whole genome shotgun (WGS) entry which is preliminary data.</text>
</comment>
<proteinExistence type="predicted"/>
<dbReference type="AlphaFoldDB" id="A0A6G0HEG2"/>
<dbReference type="InterPro" id="IPR016186">
    <property type="entry name" value="C-type_lectin-like/link_sf"/>
</dbReference>
<dbReference type="PROSITE" id="PS50041">
    <property type="entry name" value="C_TYPE_LECTIN_2"/>
    <property type="match status" value="1"/>
</dbReference>
<keyword evidence="2" id="KW-1015">Disulfide bond</keyword>
<evidence type="ECO:0000256" key="1">
    <source>
        <dbReference type="ARBA" id="ARBA00022734"/>
    </source>
</evidence>
<sequence length="281" mass="32212">MMTDYQYEKEDDRTNLWTKDLAPVSLSGIYRFRRWLFPGLTALVILILIIAVGASTSRSSSRQQSMEQSLSNLSSIVQSLNTSLQHAHETAREVKRLQSAVANNNDQLISVAEALKQLSVVESLSRSVASLKCSLERIINNSSAVDGCCPVGWDHFQSNCFLFSSMTLTWNQSRLWCDRQGAHLVILHDDKAWDFVTRRAVPVFYWVGLSDWRTGRWEWVNWTPYTMIRRQWTPGQPDNWDGHGMGRGGEDCVHLHHDGRLNDLHCDTQMNFICQKHSTRV</sequence>
<dbReference type="Pfam" id="PF00059">
    <property type="entry name" value="Lectin_C"/>
    <property type="match status" value="1"/>
</dbReference>
<dbReference type="GO" id="GO:0030246">
    <property type="term" value="F:carbohydrate binding"/>
    <property type="evidence" value="ECO:0007669"/>
    <property type="project" value="UniProtKB-KW"/>
</dbReference>
<dbReference type="PROSITE" id="PS00615">
    <property type="entry name" value="C_TYPE_LECTIN_1"/>
    <property type="match status" value="1"/>
</dbReference>
<keyword evidence="3" id="KW-0472">Membrane</keyword>
<dbReference type="InterPro" id="IPR050111">
    <property type="entry name" value="C-type_lectin/snaclec_domain"/>
</dbReference>
<dbReference type="InterPro" id="IPR001304">
    <property type="entry name" value="C-type_lectin-like"/>
</dbReference>
<evidence type="ECO:0000256" key="2">
    <source>
        <dbReference type="ARBA" id="ARBA00023157"/>
    </source>
</evidence>
<evidence type="ECO:0000259" key="4">
    <source>
        <dbReference type="PROSITE" id="PS50041"/>
    </source>
</evidence>
<name>A0A6G0HEG2_LARCR</name>
<dbReference type="InterPro" id="IPR033989">
    <property type="entry name" value="CD209-like_CTLD"/>
</dbReference>
<dbReference type="SUPFAM" id="SSF56436">
    <property type="entry name" value="C-type lectin-like"/>
    <property type="match status" value="1"/>
</dbReference>
<accession>A0A6G0HEG2</accession>
<dbReference type="CDD" id="cd03590">
    <property type="entry name" value="CLECT_DC-SIGN_like"/>
    <property type="match status" value="1"/>
</dbReference>
<keyword evidence="6" id="KW-1185">Reference proteome</keyword>
<dbReference type="EMBL" id="REGW02000675">
    <property type="protein sequence ID" value="KAE8277420.1"/>
    <property type="molecule type" value="Genomic_DNA"/>
</dbReference>
<evidence type="ECO:0000313" key="5">
    <source>
        <dbReference type="EMBL" id="KAE8277420.1"/>
    </source>
</evidence>
<dbReference type="SMART" id="SM00034">
    <property type="entry name" value="CLECT"/>
    <property type="match status" value="1"/>
</dbReference>
<dbReference type="PANTHER" id="PTHR22803">
    <property type="entry name" value="MANNOSE, PHOSPHOLIPASE, LECTIN RECEPTOR RELATED"/>
    <property type="match status" value="1"/>
</dbReference>
<keyword evidence="3" id="KW-1133">Transmembrane helix</keyword>
<reference evidence="5 6" key="1">
    <citation type="submission" date="2019-07" db="EMBL/GenBank/DDBJ databases">
        <title>Chromosome genome assembly for large yellow croaker.</title>
        <authorList>
            <person name="Xiao S."/>
        </authorList>
    </citation>
    <scope>NUCLEOTIDE SEQUENCE [LARGE SCALE GENOMIC DNA]</scope>
    <source>
        <strain evidence="5">JMULYC20181020</strain>
        <tissue evidence="5">Muscle</tissue>
    </source>
</reference>
<feature type="domain" description="C-type lectin" evidence="4">
    <location>
        <begin position="156"/>
        <end position="275"/>
    </location>
</feature>
<gene>
    <name evidence="5" type="ORF">D5F01_LYC24652</name>
</gene>
<evidence type="ECO:0000256" key="3">
    <source>
        <dbReference type="SAM" id="Phobius"/>
    </source>
</evidence>
<dbReference type="Proteomes" id="UP000424527">
    <property type="component" value="Unassembled WGS sequence"/>
</dbReference>
<evidence type="ECO:0000313" key="6">
    <source>
        <dbReference type="Proteomes" id="UP000424527"/>
    </source>
</evidence>
<dbReference type="InterPro" id="IPR018378">
    <property type="entry name" value="C-type_lectin_CS"/>
</dbReference>
<keyword evidence="3" id="KW-0812">Transmembrane</keyword>
<organism evidence="5 6">
    <name type="scientific">Larimichthys crocea</name>
    <name type="common">Large yellow croaker</name>
    <name type="synonym">Pseudosciaena crocea</name>
    <dbReference type="NCBI Taxonomy" id="215358"/>
    <lineage>
        <taxon>Eukaryota</taxon>
        <taxon>Metazoa</taxon>
        <taxon>Chordata</taxon>
        <taxon>Craniata</taxon>
        <taxon>Vertebrata</taxon>
        <taxon>Euteleostomi</taxon>
        <taxon>Actinopterygii</taxon>
        <taxon>Neopterygii</taxon>
        <taxon>Teleostei</taxon>
        <taxon>Neoteleostei</taxon>
        <taxon>Acanthomorphata</taxon>
        <taxon>Eupercaria</taxon>
        <taxon>Sciaenidae</taxon>
        <taxon>Larimichthys</taxon>
    </lineage>
</organism>
<keyword evidence="1 5" id="KW-0430">Lectin</keyword>